<reference evidence="1" key="1">
    <citation type="submission" date="2022-07" db="EMBL/GenBank/DDBJ databases">
        <title>Phylogenomic reconstructions and comparative analyses of Kickxellomycotina fungi.</title>
        <authorList>
            <person name="Reynolds N.K."/>
            <person name="Stajich J.E."/>
            <person name="Barry K."/>
            <person name="Grigoriev I.V."/>
            <person name="Crous P."/>
            <person name="Smith M.E."/>
        </authorList>
    </citation>
    <scope>NUCLEOTIDE SEQUENCE</scope>
    <source>
        <strain evidence="1">NRRL 1565</strain>
    </source>
</reference>
<comment type="caution">
    <text evidence="1">The sequence shown here is derived from an EMBL/GenBank/DDBJ whole genome shotgun (WGS) entry which is preliminary data.</text>
</comment>
<protein>
    <submittedName>
        <fullName evidence="1">Uncharacterized protein</fullName>
    </submittedName>
</protein>
<dbReference type="EMBL" id="JANBUO010001151">
    <property type="protein sequence ID" value="KAJ2799585.1"/>
    <property type="molecule type" value="Genomic_DNA"/>
</dbReference>
<proteinExistence type="predicted"/>
<feature type="non-terminal residue" evidence="1">
    <location>
        <position position="95"/>
    </location>
</feature>
<keyword evidence="2" id="KW-1185">Reference proteome</keyword>
<sequence>MGTFANNIAVVQFALTPAKSWRIPIAVNRDEWESTIFVRRHMNSIDSKSWAATITTTDELTDPECASDSGLFAANKNDFKCSSTSAPAMEGSGCD</sequence>
<dbReference type="OrthoDB" id="5565075at2759"/>
<gene>
    <name evidence="1" type="ORF">H4R20_004379</name>
</gene>
<evidence type="ECO:0000313" key="2">
    <source>
        <dbReference type="Proteomes" id="UP001140094"/>
    </source>
</evidence>
<dbReference type="Proteomes" id="UP001140094">
    <property type="component" value="Unassembled WGS sequence"/>
</dbReference>
<accession>A0A9W8HXP3</accession>
<evidence type="ECO:0000313" key="1">
    <source>
        <dbReference type="EMBL" id="KAJ2799585.1"/>
    </source>
</evidence>
<dbReference type="AlphaFoldDB" id="A0A9W8HXP3"/>
<name>A0A9W8HXP3_9FUNG</name>
<organism evidence="1 2">
    <name type="scientific">Coemansia guatemalensis</name>
    <dbReference type="NCBI Taxonomy" id="2761395"/>
    <lineage>
        <taxon>Eukaryota</taxon>
        <taxon>Fungi</taxon>
        <taxon>Fungi incertae sedis</taxon>
        <taxon>Zoopagomycota</taxon>
        <taxon>Kickxellomycotina</taxon>
        <taxon>Kickxellomycetes</taxon>
        <taxon>Kickxellales</taxon>
        <taxon>Kickxellaceae</taxon>
        <taxon>Coemansia</taxon>
    </lineage>
</organism>